<feature type="domain" description="C2H2-type" evidence="11">
    <location>
        <begin position="195"/>
        <end position="224"/>
    </location>
</feature>
<evidence type="ECO:0000256" key="9">
    <source>
        <dbReference type="ARBA" id="ARBA00023242"/>
    </source>
</evidence>
<dbReference type="InterPro" id="IPR013087">
    <property type="entry name" value="Znf_C2H2_type"/>
</dbReference>
<dbReference type="Pfam" id="PF00096">
    <property type="entry name" value="zf-C2H2"/>
    <property type="match status" value="5"/>
</dbReference>
<keyword evidence="12" id="KW-1185">Reference proteome</keyword>
<evidence type="ECO:0000313" key="12">
    <source>
        <dbReference type="Proteomes" id="UP001190640"/>
    </source>
</evidence>
<feature type="domain" description="C2H2-type" evidence="11">
    <location>
        <begin position="165"/>
        <end position="194"/>
    </location>
</feature>
<evidence type="ECO:0000259" key="11">
    <source>
        <dbReference type="PROSITE" id="PS50157"/>
    </source>
</evidence>
<evidence type="ECO:0000256" key="2">
    <source>
        <dbReference type="ARBA" id="ARBA00022723"/>
    </source>
</evidence>
<feature type="domain" description="C2H2-type" evidence="11">
    <location>
        <begin position="285"/>
        <end position="314"/>
    </location>
</feature>
<dbReference type="PROSITE" id="PS50157">
    <property type="entry name" value="ZINC_FINGER_C2H2_2"/>
    <property type="match status" value="5"/>
</dbReference>
<keyword evidence="2" id="KW-0479">Metal-binding</keyword>
<dbReference type="FunFam" id="3.30.160.60:FF:000236">
    <property type="entry name" value="zinc finger protein 143 isoform X1"/>
    <property type="match status" value="1"/>
</dbReference>
<dbReference type="FunFam" id="3.30.160.60:FF:000072">
    <property type="entry name" value="zinc finger protein 143 isoform X1"/>
    <property type="match status" value="1"/>
</dbReference>
<feature type="domain" description="C2H2-type" evidence="11">
    <location>
        <begin position="255"/>
        <end position="284"/>
    </location>
</feature>
<proteinExistence type="predicted"/>
<dbReference type="PROSITE" id="PS00028">
    <property type="entry name" value="ZINC_FINGER_C2H2_1"/>
    <property type="match status" value="5"/>
</dbReference>
<sequence length="348" mass="38852">MENLGLQTMTLSDGTTAYVQQDAHEEKLIEGQLIELEDGSTAFIQQVTLPKESVTFEDGQPVALEDGTMAFIHHAPQEGYDPNTLEAIQLEDGSTAFIHHPVSLPTSSTILAVQADVQLEGLTVEEKNVAFDLEAITVLKEYASQGFQEEVQTNGKGSLIASRGYRCGYQGCGRLYSTAHHLRVHERVHTGVRPYRCDFSSCGKAFATGYSLKNHVRIHTGEKPYKCPEDICNKAFKTSGDLQKHIRTHTGERPFSCPFEGCGRSFTTSNIRKVHIRTHTGERPYMCPEPNCGRGFTSATNYKNHMRIHTDEAVDKNPLQFQHVTLLKVKAEEQEDSKPIPRLLCLKM</sequence>
<accession>A0AA97JE31</accession>
<dbReference type="InterPro" id="IPR050329">
    <property type="entry name" value="GLI_C2H2-zinc-finger"/>
</dbReference>
<gene>
    <name evidence="13" type="primary">ZNF76</name>
</gene>
<dbReference type="GO" id="GO:0000981">
    <property type="term" value="F:DNA-binding transcription factor activity, RNA polymerase II-specific"/>
    <property type="evidence" value="ECO:0007669"/>
    <property type="project" value="TreeGrafter"/>
</dbReference>
<dbReference type="SUPFAM" id="SSF57667">
    <property type="entry name" value="beta-beta-alpha zinc fingers"/>
    <property type="match status" value="3"/>
</dbReference>
<dbReference type="GO" id="GO:0005634">
    <property type="term" value="C:nucleus"/>
    <property type="evidence" value="ECO:0007669"/>
    <property type="project" value="UniProtKB-SubCell"/>
</dbReference>
<comment type="subcellular location">
    <subcellularLocation>
        <location evidence="1">Nucleus</location>
    </subcellularLocation>
</comment>
<organism evidence="12 13">
    <name type="scientific">Eublepharis macularius</name>
    <name type="common">Leopard gecko</name>
    <name type="synonym">Cyrtodactylus macularius</name>
    <dbReference type="NCBI Taxonomy" id="481883"/>
    <lineage>
        <taxon>Eukaryota</taxon>
        <taxon>Metazoa</taxon>
        <taxon>Chordata</taxon>
        <taxon>Craniata</taxon>
        <taxon>Vertebrata</taxon>
        <taxon>Euteleostomi</taxon>
        <taxon>Lepidosauria</taxon>
        <taxon>Squamata</taxon>
        <taxon>Bifurcata</taxon>
        <taxon>Gekkota</taxon>
        <taxon>Eublepharidae</taxon>
        <taxon>Eublepharinae</taxon>
        <taxon>Eublepharis</taxon>
    </lineage>
</organism>
<evidence type="ECO:0000256" key="6">
    <source>
        <dbReference type="ARBA" id="ARBA00023015"/>
    </source>
</evidence>
<evidence type="ECO:0000256" key="1">
    <source>
        <dbReference type="ARBA" id="ARBA00004123"/>
    </source>
</evidence>
<keyword evidence="8" id="KW-0804">Transcription</keyword>
<dbReference type="GO" id="GO:0045944">
    <property type="term" value="P:positive regulation of transcription by RNA polymerase II"/>
    <property type="evidence" value="ECO:0007669"/>
    <property type="project" value="UniProtKB-ARBA"/>
</dbReference>
<dbReference type="SMART" id="SM00355">
    <property type="entry name" value="ZnF_C2H2"/>
    <property type="match status" value="5"/>
</dbReference>
<evidence type="ECO:0000313" key="13">
    <source>
        <dbReference type="RefSeq" id="XP_054836010.1"/>
    </source>
</evidence>
<dbReference type="InterPro" id="IPR036236">
    <property type="entry name" value="Znf_C2H2_sf"/>
</dbReference>
<feature type="domain" description="C2H2-type" evidence="11">
    <location>
        <begin position="225"/>
        <end position="254"/>
    </location>
</feature>
<evidence type="ECO:0000256" key="8">
    <source>
        <dbReference type="ARBA" id="ARBA00023163"/>
    </source>
</evidence>
<keyword evidence="5" id="KW-0862">Zinc</keyword>
<dbReference type="GO" id="GO:0008270">
    <property type="term" value="F:zinc ion binding"/>
    <property type="evidence" value="ECO:0007669"/>
    <property type="project" value="UniProtKB-KW"/>
</dbReference>
<dbReference type="GO" id="GO:0000978">
    <property type="term" value="F:RNA polymerase II cis-regulatory region sequence-specific DNA binding"/>
    <property type="evidence" value="ECO:0007669"/>
    <property type="project" value="TreeGrafter"/>
</dbReference>
<protein>
    <submittedName>
        <fullName evidence="13">Zinc finger protein 76 isoform X5</fullName>
    </submittedName>
</protein>
<keyword evidence="9" id="KW-0539">Nucleus</keyword>
<keyword evidence="3" id="KW-0677">Repeat</keyword>
<dbReference type="AlphaFoldDB" id="A0AA97JE31"/>
<evidence type="ECO:0000256" key="5">
    <source>
        <dbReference type="ARBA" id="ARBA00022833"/>
    </source>
</evidence>
<evidence type="ECO:0000256" key="10">
    <source>
        <dbReference type="PROSITE-ProRule" id="PRU00042"/>
    </source>
</evidence>
<dbReference type="RefSeq" id="XP_054836010.1">
    <property type="nucleotide sequence ID" value="XM_054980035.1"/>
</dbReference>
<keyword evidence="7" id="KW-0238">DNA-binding</keyword>
<reference evidence="13" key="1">
    <citation type="submission" date="2025-08" db="UniProtKB">
        <authorList>
            <consortium name="RefSeq"/>
        </authorList>
    </citation>
    <scope>IDENTIFICATION</scope>
    <source>
        <tissue evidence="13">Blood</tissue>
    </source>
</reference>
<keyword evidence="6" id="KW-0805">Transcription regulation</keyword>
<dbReference type="Proteomes" id="UP001190640">
    <property type="component" value="Chromosome 5"/>
</dbReference>
<dbReference type="GeneID" id="129330114"/>
<dbReference type="FunFam" id="3.30.160.60:FF:000071">
    <property type="entry name" value="Putative zinc finger protein 143"/>
    <property type="match status" value="1"/>
</dbReference>
<dbReference type="PANTHER" id="PTHR19818:SF151">
    <property type="entry name" value="ZINC FINGER PROTEIN 76"/>
    <property type="match status" value="1"/>
</dbReference>
<evidence type="ECO:0000256" key="7">
    <source>
        <dbReference type="ARBA" id="ARBA00023125"/>
    </source>
</evidence>
<dbReference type="FunFam" id="3.30.160.60:FF:000125">
    <property type="entry name" value="Putative zinc finger protein 143"/>
    <property type="match status" value="2"/>
</dbReference>
<dbReference type="PANTHER" id="PTHR19818">
    <property type="entry name" value="ZINC FINGER PROTEIN ZIC AND GLI"/>
    <property type="match status" value="1"/>
</dbReference>
<dbReference type="Gene3D" id="3.30.160.60">
    <property type="entry name" value="Classic Zinc Finger"/>
    <property type="match status" value="5"/>
</dbReference>
<name>A0AA97JE31_EUBMA</name>
<evidence type="ECO:0000256" key="3">
    <source>
        <dbReference type="ARBA" id="ARBA00022737"/>
    </source>
</evidence>
<dbReference type="CTD" id="7629"/>
<keyword evidence="4 10" id="KW-0863">Zinc-finger</keyword>
<evidence type="ECO:0000256" key="4">
    <source>
        <dbReference type="ARBA" id="ARBA00022771"/>
    </source>
</evidence>